<dbReference type="Proteomes" id="UP001521785">
    <property type="component" value="Unassembled WGS sequence"/>
</dbReference>
<evidence type="ECO:0000313" key="1">
    <source>
        <dbReference type="EMBL" id="KAL1597197.1"/>
    </source>
</evidence>
<proteinExistence type="predicted"/>
<protein>
    <submittedName>
        <fullName evidence="1">Uncharacterized protein</fullName>
    </submittedName>
</protein>
<accession>A0ABR3QYG0</accession>
<comment type="caution">
    <text evidence="1">The sequence shown here is derived from an EMBL/GenBank/DDBJ whole genome shotgun (WGS) entry which is preliminary data.</text>
</comment>
<organism evidence="1 2">
    <name type="scientific">Paraconiothyrium brasiliense</name>
    <dbReference type="NCBI Taxonomy" id="300254"/>
    <lineage>
        <taxon>Eukaryota</taxon>
        <taxon>Fungi</taxon>
        <taxon>Dikarya</taxon>
        <taxon>Ascomycota</taxon>
        <taxon>Pezizomycotina</taxon>
        <taxon>Dothideomycetes</taxon>
        <taxon>Pleosporomycetidae</taxon>
        <taxon>Pleosporales</taxon>
        <taxon>Massarineae</taxon>
        <taxon>Didymosphaeriaceae</taxon>
        <taxon>Paraconiothyrium</taxon>
    </lineage>
</organism>
<keyword evidence="2" id="KW-1185">Reference proteome</keyword>
<reference evidence="1 2" key="1">
    <citation type="submission" date="2024-02" db="EMBL/GenBank/DDBJ databases">
        <title>De novo assembly and annotation of 12 fungi associated with fruit tree decline syndrome in Ontario, Canada.</title>
        <authorList>
            <person name="Sulman M."/>
            <person name="Ellouze W."/>
            <person name="Ilyukhin E."/>
        </authorList>
    </citation>
    <scope>NUCLEOTIDE SEQUENCE [LARGE SCALE GENOMIC DNA]</scope>
    <source>
        <strain evidence="1 2">M42-189</strain>
    </source>
</reference>
<name>A0ABR3QYG0_9PLEO</name>
<dbReference type="EMBL" id="JAKJXO020000013">
    <property type="protein sequence ID" value="KAL1597197.1"/>
    <property type="molecule type" value="Genomic_DNA"/>
</dbReference>
<sequence>MKSTANRYRNHLREQYVKGGYHPRRGLDEIGYEYHSKNDLKRRNSDQVMAKFLRQDLSKVQQSVKHKSAAESSKPLTQPEVEIVVADQLWLWILDPDHLNIDSDIRAVGETRDVIEELEMMLHVAELQRHTLYTTDYTLFKPFVDRITQELGNLRDQAKDVHEMVSIST</sequence>
<evidence type="ECO:0000313" key="2">
    <source>
        <dbReference type="Proteomes" id="UP001521785"/>
    </source>
</evidence>
<gene>
    <name evidence="1" type="ORF">SLS60_008779</name>
</gene>